<evidence type="ECO:0000256" key="4">
    <source>
        <dbReference type="ARBA" id="ARBA00022827"/>
    </source>
</evidence>
<dbReference type="GO" id="GO:0031177">
    <property type="term" value="F:phosphopantetheine binding"/>
    <property type="evidence" value="ECO:0007669"/>
    <property type="project" value="TreeGrafter"/>
</dbReference>
<evidence type="ECO:0000256" key="2">
    <source>
        <dbReference type="ARBA" id="ARBA00009347"/>
    </source>
</evidence>
<dbReference type="FunFam" id="3.40.50.980:FF:000001">
    <property type="entry name" value="Non-ribosomal peptide synthetase"/>
    <property type="match status" value="1"/>
</dbReference>
<dbReference type="InterPro" id="IPR029058">
    <property type="entry name" value="AB_hydrolase_fold"/>
</dbReference>
<dbReference type="NCBIfam" id="TIGR00843">
    <property type="entry name" value="benE"/>
    <property type="match status" value="1"/>
</dbReference>
<feature type="transmembrane region" description="Helical" evidence="5">
    <location>
        <begin position="1239"/>
        <end position="1258"/>
    </location>
</feature>
<dbReference type="InterPro" id="IPR020845">
    <property type="entry name" value="AMP-binding_CS"/>
</dbReference>
<comment type="similarity">
    <text evidence="2">Belongs to the acyl-CoA dehydrogenase family.</text>
</comment>
<dbReference type="Gene3D" id="3.40.50.980">
    <property type="match status" value="2"/>
</dbReference>
<gene>
    <name evidence="7" type="primary">lgrC</name>
    <name evidence="7" type="ORF">SNEC2469_LOCUS31389</name>
</gene>
<dbReference type="Gene3D" id="1.20.140.10">
    <property type="entry name" value="Butyryl-CoA Dehydrogenase, subunit A, domain 3"/>
    <property type="match status" value="1"/>
</dbReference>
<comment type="caution">
    <text evidence="7">The sequence shown here is derived from an EMBL/GenBank/DDBJ whole genome shotgun (WGS) entry which is preliminary data.</text>
</comment>
<feature type="transmembrane region" description="Helical" evidence="5">
    <location>
        <begin position="1363"/>
        <end position="1381"/>
    </location>
</feature>
<dbReference type="Pfam" id="PF00441">
    <property type="entry name" value="Acyl-CoA_dh_1"/>
    <property type="match status" value="1"/>
</dbReference>
<protein>
    <submittedName>
        <fullName evidence="7">LgrC protein</fullName>
    </submittedName>
</protein>
<dbReference type="InterPro" id="IPR009100">
    <property type="entry name" value="AcylCoA_DH/oxidase_NM_dom_sf"/>
</dbReference>
<dbReference type="Pfam" id="PF02771">
    <property type="entry name" value="Acyl-CoA_dh_N"/>
    <property type="match status" value="1"/>
</dbReference>
<feature type="transmembrane region" description="Helical" evidence="5">
    <location>
        <begin position="1339"/>
        <end position="1357"/>
    </location>
</feature>
<evidence type="ECO:0000259" key="6">
    <source>
        <dbReference type="PROSITE" id="PS50075"/>
    </source>
</evidence>
<dbReference type="Gene3D" id="2.40.110.10">
    <property type="entry name" value="Butyryl-CoA Dehydrogenase, subunit A, domain 2"/>
    <property type="match status" value="1"/>
</dbReference>
<feature type="transmembrane region" description="Helical" evidence="5">
    <location>
        <begin position="1285"/>
        <end position="1306"/>
    </location>
</feature>
<dbReference type="PROSITE" id="PS00072">
    <property type="entry name" value="ACYL_COA_DH_1"/>
    <property type="match status" value="1"/>
</dbReference>
<dbReference type="GO" id="GO:0042925">
    <property type="term" value="F:benzoate transmembrane transporter activity"/>
    <property type="evidence" value="ECO:0007669"/>
    <property type="project" value="InterPro"/>
</dbReference>
<dbReference type="Pfam" id="PF00501">
    <property type="entry name" value="AMP-binding"/>
    <property type="match status" value="1"/>
</dbReference>
<evidence type="ECO:0000256" key="1">
    <source>
        <dbReference type="ARBA" id="ARBA00001974"/>
    </source>
</evidence>
<dbReference type="InterPro" id="IPR010071">
    <property type="entry name" value="AA_adenyl_dom"/>
</dbReference>
<dbReference type="Pfam" id="PF13193">
    <property type="entry name" value="AMP-binding_C"/>
    <property type="match status" value="1"/>
</dbReference>
<dbReference type="PROSITE" id="PS00455">
    <property type="entry name" value="AMP_BINDING"/>
    <property type="match status" value="1"/>
</dbReference>
<dbReference type="SUPFAM" id="SSF47336">
    <property type="entry name" value="ACP-like"/>
    <property type="match status" value="1"/>
</dbReference>
<keyword evidence="8" id="KW-1185">Reference proteome</keyword>
<dbReference type="NCBIfam" id="TIGR01733">
    <property type="entry name" value="AA-adenyl-dom"/>
    <property type="match status" value="1"/>
</dbReference>
<dbReference type="InterPro" id="IPR000873">
    <property type="entry name" value="AMP-dep_synth/lig_dom"/>
</dbReference>
<reference evidence="7" key="1">
    <citation type="submission" date="2021-02" db="EMBL/GenBank/DDBJ databases">
        <authorList>
            <person name="Dougan E. K."/>
            <person name="Rhodes N."/>
            <person name="Thang M."/>
            <person name="Chan C."/>
        </authorList>
    </citation>
    <scope>NUCLEOTIDE SEQUENCE</scope>
</reference>
<dbReference type="InterPro" id="IPR009075">
    <property type="entry name" value="AcylCo_DH/oxidase_C"/>
</dbReference>
<dbReference type="InterPro" id="IPR046373">
    <property type="entry name" value="Acyl-CoA_Oxase/DH_mid-dom_sf"/>
</dbReference>
<dbReference type="Gene3D" id="3.40.50.1820">
    <property type="entry name" value="alpha/beta hydrolase"/>
    <property type="match status" value="1"/>
</dbReference>
<dbReference type="SUPFAM" id="SSF56801">
    <property type="entry name" value="Acetyl-CoA synthetase-like"/>
    <property type="match status" value="1"/>
</dbReference>
<evidence type="ECO:0000313" key="7">
    <source>
        <dbReference type="EMBL" id="CAE7916001.1"/>
    </source>
</evidence>
<dbReference type="Proteomes" id="UP000601435">
    <property type="component" value="Unassembled WGS sequence"/>
</dbReference>
<keyword evidence="3" id="KW-0285">Flavoprotein</keyword>
<dbReference type="Pfam" id="PF00550">
    <property type="entry name" value="PP-binding"/>
    <property type="match status" value="1"/>
</dbReference>
<dbReference type="InterPro" id="IPR013786">
    <property type="entry name" value="AcylCoA_DH/ox_N"/>
</dbReference>
<organism evidence="7 8">
    <name type="scientific">Symbiodinium necroappetens</name>
    <dbReference type="NCBI Taxonomy" id="1628268"/>
    <lineage>
        <taxon>Eukaryota</taxon>
        <taxon>Sar</taxon>
        <taxon>Alveolata</taxon>
        <taxon>Dinophyceae</taxon>
        <taxon>Suessiales</taxon>
        <taxon>Symbiodiniaceae</taxon>
        <taxon>Symbiodinium</taxon>
    </lineage>
</organism>
<dbReference type="PANTHER" id="PTHR45527:SF1">
    <property type="entry name" value="FATTY ACID SYNTHASE"/>
    <property type="match status" value="1"/>
</dbReference>
<dbReference type="InterPro" id="IPR045851">
    <property type="entry name" value="AMP-bd_C_sf"/>
</dbReference>
<feature type="transmembrane region" description="Helical" evidence="5">
    <location>
        <begin position="1514"/>
        <end position="1536"/>
    </location>
</feature>
<keyword evidence="4" id="KW-0274">FAD</keyword>
<dbReference type="Pfam" id="PF02770">
    <property type="entry name" value="Acyl-CoA_dh_M"/>
    <property type="match status" value="1"/>
</dbReference>
<dbReference type="SUPFAM" id="SSF56645">
    <property type="entry name" value="Acyl-CoA dehydrogenase NM domain-like"/>
    <property type="match status" value="1"/>
</dbReference>
<feature type="transmembrane region" description="Helical" evidence="5">
    <location>
        <begin position="1312"/>
        <end position="1332"/>
    </location>
</feature>
<dbReference type="PANTHER" id="PTHR45527">
    <property type="entry name" value="NONRIBOSOMAL PEPTIDE SYNTHETASE"/>
    <property type="match status" value="1"/>
</dbReference>
<feature type="domain" description="Carrier" evidence="6">
    <location>
        <begin position="10"/>
        <end position="86"/>
    </location>
</feature>
<dbReference type="InterPro" id="IPR037069">
    <property type="entry name" value="AcylCoA_DH/ox_N_sf"/>
</dbReference>
<dbReference type="EMBL" id="CAJNJA010075864">
    <property type="protein sequence ID" value="CAE7916001.1"/>
    <property type="molecule type" value="Genomic_DNA"/>
</dbReference>
<dbReference type="Gene3D" id="1.10.1200.10">
    <property type="entry name" value="ACP-like"/>
    <property type="match status" value="1"/>
</dbReference>
<dbReference type="GO" id="GO:0016020">
    <property type="term" value="C:membrane"/>
    <property type="evidence" value="ECO:0007669"/>
    <property type="project" value="InterPro"/>
</dbReference>
<evidence type="ECO:0000256" key="5">
    <source>
        <dbReference type="SAM" id="Phobius"/>
    </source>
</evidence>
<dbReference type="OrthoDB" id="329835at2759"/>
<dbReference type="InterPro" id="IPR025110">
    <property type="entry name" value="AMP-bd_C"/>
</dbReference>
<dbReference type="InterPro" id="IPR006091">
    <property type="entry name" value="Acyl-CoA_Oxase/DH_mid-dom"/>
</dbReference>
<dbReference type="InterPro" id="IPR009081">
    <property type="entry name" value="PP-bd_ACP"/>
</dbReference>
<dbReference type="InterPro" id="IPR004711">
    <property type="entry name" value="Benzoate_Transporter"/>
</dbReference>
<dbReference type="GO" id="GO:0044550">
    <property type="term" value="P:secondary metabolite biosynthetic process"/>
    <property type="evidence" value="ECO:0007669"/>
    <property type="project" value="TreeGrafter"/>
</dbReference>
<dbReference type="Pfam" id="PF00975">
    <property type="entry name" value="Thioesterase"/>
    <property type="match status" value="1"/>
</dbReference>
<dbReference type="InterPro" id="IPR036736">
    <property type="entry name" value="ACP-like_sf"/>
</dbReference>
<dbReference type="CDD" id="cd12117">
    <property type="entry name" value="A_NRPS_Srf_like"/>
    <property type="match status" value="1"/>
</dbReference>
<dbReference type="SUPFAM" id="SSF47203">
    <property type="entry name" value="Acyl-CoA dehydrogenase C-terminal domain-like"/>
    <property type="match status" value="1"/>
</dbReference>
<evidence type="ECO:0000256" key="3">
    <source>
        <dbReference type="ARBA" id="ARBA00022630"/>
    </source>
</evidence>
<dbReference type="Pfam" id="PF03594">
    <property type="entry name" value="BenE"/>
    <property type="match status" value="1"/>
</dbReference>
<keyword evidence="5" id="KW-1133">Transmembrane helix</keyword>
<accession>A0A813BPX8</accession>
<dbReference type="Gene3D" id="3.30.300.30">
    <property type="match status" value="1"/>
</dbReference>
<dbReference type="InterPro" id="IPR036250">
    <property type="entry name" value="AcylCo_DH-like_C"/>
</dbReference>
<dbReference type="GO" id="GO:0050660">
    <property type="term" value="F:flavin adenine dinucleotide binding"/>
    <property type="evidence" value="ECO:0007669"/>
    <property type="project" value="InterPro"/>
</dbReference>
<name>A0A813BPX8_9DINO</name>
<evidence type="ECO:0000313" key="8">
    <source>
        <dbReference type="Proteomes" id="UP000601435"/>
    </source>
</evidence>
<feature type="transmembrane region" description="Helical" evidence="5">
    <location>
        <begin position="1484"/>
        <end position="1508"/>
    </location>
</feature>
<dbReference type="Gene3D" id="1.10.540.10">
    <property type="entry name" value="Acyl-CoA dehydrogenase/oxidase, N-terminal domain"/>
    <property type="match status" value="1"/>
</dbReference>
<dbReference type="GO" id="GO:0003995">
    <property type="term" value="F:acyl-CoA dehydrogenase activity"/>
    <property type="evidence" value="ECO:0007669"/>
    <property type="project" value="InterPro"/>
</dbReference>
<dbReference type="GO" id="GO:0005737">
    <property type="term" value="C:cytoplasm"/>
    <property type="evidence" value="ECO:0007669"/>
    <property type="project" value="TreeGrafter"/>
</dbReference>
<dbReference type="GO" id="GO:0043041">
    <property type="term" value="P:amino acid activation for nonribosomal peptide biosynthetic process"/>
    <property type="evidence" value="ECO:0007669"/>
    <property type="project" value="TreeGrafter"/>
</dbReference>
<dbReference type="InterPro" id="IPR006089">
    <property type="entry name" value="Acyl-CoA_DH_CS"/>
</dbReference>
<feature type="transmembrane region" description="Helical" evidence="5">
    <location>
        <begin position="1402"/>
        <end position="1422"/>
    </location>
</feature>
<comment type="cofactor">
    <cofactor evidence="1">
        <name>FAD</name>
        <dbReference type="ChEBI" id="CHEBI:57692"/>
    </cofactor>
</comment>
<keyword evidence="5" id="KW-0472">Membrane</keyword>
<dbReference type="Gene3D" id="2.30.38.10">
    <property type="entry name" value="Luciferase, Domain 3"/>
    <property type="match status" value="1"/>
</dbReference>
<proteinExistence type="inferred from homology"/>
<dbReference type="PROSITE" id="PS50075">
    <property type="entry name" value="CARRIER"/>
    <property type="match status" value="1"/>
</dbReference>
<sequence>MQDHVRSSESRSPDTEETLAAIWQDLFGRDEISPEDDFFELGGNSLTAIKFLARVEDVFGPEALLPETLYEDARLRSLAAAIEAARQAPPPVVSVSAGAPGAWFVPFGQAEAAACRLYCFAHAGGGAQTFRGWQAQLPPALAAVGVCLPGRERRVREAPLRHWPEALAAIVDALAEQAGQGPFALFGHSLGARLAYEAAHRLAARGQAAPVAVIVAGCHAPTVPRRWPTMHKMSQAELVDCLRRMGGVPAEVLDDARMMELLAPVLRSDLELAETWRPTRAPLACPLVALCGRADQVAREGDMAPWHLQTRDTFEFYSFPGGHFFPQERQAEVVAEFRMVVTASNQVAASGAPHRAGPERGVACLFRAVAARYPQAVALRQAGASLTYAELDARAEHLAQHLRARGVGKGDIVAIALARSFEMVAGLLAVLKSGAAYLPFDPGLPPQRVAAQLEDARVELVLVDGAARARLGPARWTLVEVGAALRADTPAVPRAAAAPAGGEDLAYVNYTSGSSGAPKGVMIPHRGVTSLLLEPSYARLGPGRSVLQLAPPSFDAMTFELWGPLLHGGTCVLFDGKLPTLGALARTLQANRVTTLFLTTALFNAAIDEAPSALAEVEELLTGGEAHSPAHMRRARRLLAQTRISSVYGPTEATTFATQFPIDRLDETAASVPLGTAINNRQVLVVDASGRRCGPGAPGEIVIAGPGLALGYLNRPEETSARFVTGLACLPAGERAYRTGDRARYLEGGVIEFLGRADDQVKINGYRVELGEIETNLIALDGVDRACVLLDESRGEKRLVAALVAPASAVPRARRALAQRLPAYMRPSCYLTLDALPLTANGKARLWEARGEIPREAWRSLGREGLLGLHQSPAVGGSGLDFLHSAVFLEEVGRLGFGGLRFSVALHAYMASPYLALAGSAELSRRFLQPAVAGESIVSLAITEAAGGSDLSALAATAVRDGPDYRLDGEKVFVANGGFADVFIVAVRTEGAPGSRGQAGISLFVVERDRAGLRVEPNDCVVWRAAAISDLRLESVRVPAANLIGRPGAGFMLIMRQMQMERLAAGLVAIGDAANCLAMTWRYLSGRHAFGGTLSDRQAVRHRMADLLTEVEAARQLAYHAAWRFSQDPLAITECSMVKLKAVEVCKTVAETCQHLHGAEGFRAGSDLVRIVQDARAAAVAGGASEIMRDIIAQNGLAEGGGATAAAAGVLAAFVGFSSSFAVIVEGLSTVGATQSQTASGLMAVSVAMGLCAILLSLRTRMPISIAWSTPGGALLAASTAPSEGFAAVIGAFLLAGGLTVLAGLWRPLGRAVASIPGPLANAMLAGVLLPLCLAPVQAVIEFPALGLAIVVTWALVGRLNKLYAMPAAVLVTGILIFATTEITAAELGPLWQAPEFVVPEFSLAAMIGIGLPLFLVTMASQNIPGIAVLKANGYRPEPSPLFSWTGGFSLLAAPFGGHGVNLAAITAAICAGEEAGPDRARRYWSAVIGGAIYVLLGLGAGAATAFIGASPPILIQAVAGLALLGALGASLMAAVSEPACSA</sequence>
<dbReference type="SUPFAM" id="SSF53474">
    <property type="entry name" value="alpha/beta-Hydrolases"/>
    <property type="match status" value="1"/>
</dbReference>
<dbReference type="InterPro" id="IPR001031">
    <property type="entry name" value="Thioesterase"/>
</dbReference>
<keyword evidence="5" id="KW-0812">Transmembrane</keyword>